<feature type="domain" description="CNNM transmembrane" evidence="7">
    <location>
        <begin position="9"/>
        <end position="192"/>
    </location>
</feature>
<evidence type="ECO:0000256" key="6">
    <source>
        <dbReference type="SAM" id="Phobius"/>
    </source>
</evidence>
<keyword evidence="3 5" id="KW-1133">Transmembrane helix</keyword>
<gene>
    <name evidence="8" type="ORF">DH2020_009891</name>
</gene>
<protein>
    <recommendedName>
        <fullName evidence="7">CNNM transmembrane domain-containing protein</fullName>
    </recommendedName>
</protein>
<dbReference type="InterPro" id="IPR045095">
    <property type="entry name" value="ACDP"/>
</dbReference>
<proteinExistence type="predicted"/>
<dbReference type="Pfam" id="PF01595">
    <property type="entry name" value="CNNM"/>
    <property type="match status" value="1"/>
</dbReference>
<dbReference type="PANTHER" id="PTHR12064:SF72">
    <property type="entry name" value="CBS DOMAIN PROTEIN"/>
    <property type="match status" value="1"/>
</dbReference>
<feature type="transmembrane region" description="Helical" evidence="6">
    <location>
        <begin position="12"/>
        <end position="38"/>
    </location>
</feature>
<dbReference type="SUPFAM" id="SSF54631">
    <property type="entry name" value="CBS-domain pair"/>
    <property type="match status" value="1"/>
</dbReference>
<reference evidence="8 9" key="1">
    <citation type="journal article" date="2021" name="Comput. Struct. Biotechnol. J.">
        <title>De novo genome assembly of the potent medicinal plant Rehmannia glutinosa using nanopore technology.</title>
        <authorList>
            <person name="Ma L."/>
            <person name="Dong C."/>
            <person name="Song C."/>
            <person name="Wang X."/>
            <person name="Zheng X."/>
            <person name="Niu Y."/>
            <person name="Chen S."/>
            <person name="Feng W."/>
        </authorList>
    </citation>
    <scope>NUCLEOTIDE SEQUENCE [LARGE SCALE GENOMIC DNA]</scope>
    <source>
        <strain evidence="8">DH-2019</strain>
    </source>
</reference>
<dbReference type="EMBL" id="JABTTQ020000005">
    <property type="protein sequence ID" value="KAK6155643.1"/>
    <property type="molecule type" value="Genomic_DNA"/>
</dbReference>
<feature type="transmembrane region" description="Helical" evidence="6">
    <location>
        <begin position="98"/>
        <end position="116"/>
    </location>
</feature>
<evidence type="ECO:0000256" key="1">
    <source>
        <dbReference type="ARBA" id="ARBA00004141"/>
    </source>
</evidence>
<evidence type="ECO:0000256" key="2">
    <source>
        <dbReference type="ARBA" id="ARBA00022692"/>
    </source>
</evidence>
<keyword evidence="2 5" id="KW-0812">Transmembrane</keyword>
<keyword evidence="4 5" id="KW-0472">Membrane</keyword>
<organism evidence="8 9">
    <name type="scientific">Rehmannia glutinosa</name>
    <name type="common">Chinese foxglove</name>
    <dbReference type="NCBI Taxonomy" id="99300"/>
    <lineage>
        <taxon>Eukaryota</taxon>
        <taxon>Viridiplantae</taxon>
        <taxon>Streptophyta</taxon>
        <taxon>Embryophyta</taxon>
        <taxon>Tracheophyta</taxon>
        <taxon>Spermatophyta</taxon>
        <taxon>Magnoliopsida</taxon>
        <taxon>eudicotyledons</taxon>
        <taxon>Gunneridae</taxon>
        <taxon>Pentapetalae</taxon>
        <taxon>asterids</taxon>
        <taxon>lamiids</taxon>
        <taxon>Lamiales</taxon>
        <taxon>Orobanchaceae</taxon>
        <taxon>Rehmannieae</taxon>
        <taxon>Rehmannia</taxon>
    </lineage>
</organism>
<dbReference type="InterPro" id="IPR044751">
    <property type="entry name" value="Ion_transp-like_CBS"/>
</dbReference>
<evidence type="ECO:0000256" key="5">
    <source>
        <dbReference type="PROSITE-ProRule" id="PRU01193"/>
    </source>
</evidence>
<sequence>MGDDDTRCCETHFWVDVGISFILVLFAGLTSGLSLGLLSHSKVDLEVLIKSGSPKHQKNAAKILPIVKNESFVLCTLLIAKSLATEALPIFVDRILPFWSAILVSVIFVVAFVEVIPQAVCSRHGLSLGAKFTLFVRFLFFILSPVSYPVSKMLDWLLGKNHSPILRRAELKTLVDLHGVKAGKGGDLTDDETTIISGALGMTEKIAKDAMTPLSKAFCLDINSKLDMHTMKIIASKGHSRIPIYSDNPANIIGLILVKNLIFYHPEDETPIKRMTIRRILRVYENWPLYEVLKAFQEGHGHMAVVVKSETDAKETNHNSITIHSDIQPKETNGRENPSVFHRNGEIRSHSLDNARPLNRWDQVDENISNEELEALRSRFMDEEVVGIITMEDVLEELLQEEIRDETDQHVEIHDKSSVYQHNWRSAATSFSSYYNTPVLHSPPSSFFPSPIIRSVISTSSPGGPTLSSSRSFSATRGSLLLHQLSSVSRQVSRRSNEAF</sequence>
<keyword evidence="9" id="KW-1185">Reference proteome</keyword>
<evidence type="ECO:0000313" key="8">
    <source>
        <dbReference type="EMBL" id="KAK6155643.1"/>
    </source>
</evidence>
<name>A0ABR0X8M0_REHGL</name>
<evidence type="ECO:0000313" key="9">
    <source>
        <dbReference type="Proteomes" id="UP001318860"/>
    </source>
</evidence>
<dbReference type="PANTHER" id="PTHR12064">
    <property type="entry name" value="METAL TRANSPORTER CNNM"/>
    <property type="match status" value="1"/>
</dbReference>
<dbReference type="PROSITE" id="PS51846">
    <property type="entry name" value="CNNM"/>
    <property type="match status" value="1"/>
</dbReference>
<comment type="subcellular location">
    <subcellularLocation>
        <location evidence="1">Membrane</location>
        <topology evidence="1">Multi-pass membrane protein</topology>
    </subcellularLocation>
</comment>
<evidence type="ECO:0000256" key="4">
    <source>
        <dbReference type="ARBA" id="ARBA00023136"/>
    </source>
</evidence>
<evidence type="ECO:0000256" key="3">
    <source>
        <dbReference type="ARBA" id="ARBA00022989"/>
    </source>
</evidence>
<dbReference type="Proteomes" id="UP001318860">
    <property type="component" value="Unassembled WGS sequence"/>
</dbReference>
<dbReference type="InterPro" id="IPR002550">
    <property type="entry name" value="CNNM"/>
</dbReference>
<dbReference type="InterPro" id="IPR046342">
    <property type="entry name" value="CBS_dom_sf"/>
</dbReference>
<feature type="transmembrane region" description="Helical" evidence="6">
    <location>
        <begin position="128"/>
        <end position="148"/>
    </location>
</feature>
<evidence type="ECO:0000259" key="7">
    <source>
        <dbReference type="PROSITE" id="PS51846"/>
    </source>
</evidence>
<dbReference type="Gene3D" id="3.10.580.10">
    <property type="entry name" value="CBS-domain"/>
    <property type="match status" value="2"/>
</dbReference>
<accession>A0ABR0X8M0</accession>
<dbReference type="CDD" id="cd04590">
    <property type="entry name" value="CBS_pair_CorC_HlyC_assoc"/>
    <property type="match status" value="1"/>
</dbReference>
<comment type="caution">
    <text evidence="8">The sequence shown here is derived from an EMBL/GenBank/DDBJ whole genome shotgun (WGS) entry which is preliminary data.</text>
</comment>